<evidence type="ECO:0000256" key="1">
    <source>
        <dbReference type="ARBA" id="ARBA00001974"/>
    </source>
</evidence>
<protein>
    <submittedName>
        <fullName evidence="8">FAD/FMN-containing dehydrogenase</fullName>
    </submittedName>
</protein>
<evidence type="ECO:0000256" key="5">
    <source>
        <dbReference type="ARBA" id="ARBA00023002"/>
    </source>
</evidence>
<evidence type="ECO:0000256" key="4">
    <source>
        <dbReference type="ARBA" id="ARBA00022827"/>
    </source>
</evidence>
<comment type="cofactor">
    <cofactor evidence="1">
        <name>FAD</name>
        <dbReference type="ChEBI" id="CHEBI:57692"/>
    </cofactor>
</comment>
<dbReference type="SUPFAM" id="SSF56176">
    <property type="entry name" value="FAD-binding/transporter-associated domain-like"/>
    <property type="match status" value="1"/>
</dbReference>
<dbReference type="InterPro" id="IPR036318">
    <property type="entry name" value="FAD-bd_PCMH-like_sf"/>
</dbReference>
<dbReference type="Pfam" id="PF01565">
    <property type="entry name" value="FAD_binding_4"/>
    <property type="match status" value="1"/>
</dbReference>
<dbReference type="EMBL" id="SMFZ01000002">
    <property type="protein sequence ID" value="TCK21920.1"/>
    <property type="molecule type" value="Genomic_DNA"/>
</dbReference>
<dbReference type="GO" id="GO:0071949">
    <property type="term" value="F:FAD binding"/>
    <property type="evidence" value="ECO:0007669"/>
    <property type="project" value="InterPro"/>
</dbReference>
<dbReference type="InterPro" id="IPR006094">
    <property type="entry name" value="Oxid_FAD_bind_N"/>
</dbReference>
<evidence type="ECO:0000256" key="3">
    <source>
        <dbReference type="ARBA" id="ARBA00022630"/>
    </source>
</evidence>
<sequence>MTSDGTTTASGRPAFFRGEWLLPGGTGYKAARPVFNRRVDARPEIIARCAGVSDVVSAVAYARGRGMRLDVRSTGTNLGGVTHGHGLVVDLSLMRGVRILPERRVARIQGGVRGGDLQIEAGVHGLAAATGGLSLTGVGLMLGGGLGHLSSRAGYACDNILAVELVTAAGEVVRASPEENPDLFWGVRGSTGNFGVVTALEVRLHEVPPLVHAGTMSWAVDNLDGPLRALRNWDWASEYLNLLPQLGSSSLDGRGALDIFVCHSGAADLARTEIDRLRSFGAPDEDGIAEVPFTEMTFMFDDQFPATRAAIDEQPVTVLGDELIEALVAKIREPAGSSFRMIEILTRRGALARAPEHPSALRETAEPPTWQIVPGSWWEDAAEDEMQRRWIAEVLEVTRRIGPTRDGCGHPNTAGDERDPDGVRRLYGDRFDRLRALKRRWDPDNVFTGNQNIPPA</sequence>
<evidence type="ECO:0000313" key="8">
    <source>
        <dbReference type="EMBL" id="TCK21920.1"/>
    </source>
</evidence>
<organism evidence="8 9">
    <name type="scientific">Pseudonocardia endophytica</name>
    <dbReference type="NCBI Taxonomy" id="401976"/>
    <lineage>
        <taxon>Bacteria</taxon>
        <taxon>Bacillati</taxon>
        <taxon>Actinomycetota</taxon>
        <taxon>Actinomycetes</taxon>
        <taxon>Pseudonocardiales</taxon>
        <taxon>Pseudonocardiaceae</taxon>
        <taxon>Pseudonocardia</taxon>
    </lineage>
</organism>
<dbReference type="Pfam" id="PF08031">
    <property type="entry name" value="BBE"/>
    <property type="match status" value="1"/>
</dbReference>
<dbReference type="InterPro" id="IPR016166">
    <property type="entry name" value="FAD-bd_PCMH"/>
</dbReference>
<dbReference type="GO" id="GO:0016491">
    <property type="term" value="F:oxidoreductase activity"/>
    <property type="evidence" value="ECO:0007669"/>
    <property type="project" value="UniProtKB-KW"/>
</dbReference>
<dbReference type="InterPro" id="IPR016167">
    <property type="entry name" value="FAD-bd_PCMH_sub1"/>
</dbReference>
<comment type="caution">
    <text evidence="8">The sequence shown here is derived from an EMBL/GenBank/DDBJ whole genome shotgun (WGS) entry which is preliminary data.</text>
</comment>
<evidence type="ECO:0000256" key="2">
    <source>
        <dbReference type="ARBA" id="ARBA00005466"/>
    </source>
</evidence>
<name>A0A4R1HNH4_PSEEN</name>
<dbReference type="InterPro" id="IPR016169">
    <property type="entry name" value="FAD-bd_PCMH_sub2"/>
</dbReference>
<reference evidence="8 9" key="1">
    <citation type="submission" date="2019-03" db="EMBL/GenBank/DDBJ databases">
        <title>Sequencing the genomes of 1000 actinobacteria strains.</title>
        <authorList>
            <person name="Klenk H.-P."/>
        </authorList>
    </citation>
    <scope>NUCLEOTIDE SEQUENCE [LARGE SCALE GENOMIC DNA]</scope>
    <source>
        <strain evidence="8 9">DSM 44969</strain>
    </source>
</reference>
<comment type="similarity">
    <text evidence="2">Belongs to the oxygen-dependent FAD-linked oxidoreductase family.</text>
</comment>
<keyword evidence="4" id="KW-0274">FAD</keyword>
<feature type="domain" description="FAD-binding PCMH-type" evidence="7">
    <location>
        <begin position="38"/>
        <end position="207"/>
    </location>
</feature>
<dbReference type="Gene3D" id="3.40.462.20">
    <property type="match status" value="1"/>
</dbReference>
<proteinExistence type="inferred from homology"/>
<keyword evidence="5" id="KW-0560">Oxidoreductase</keyword>
<dbReference type="InterPro" id="IPR050416">
    <property type="entry name" value="FAD-linked_Oxidoreductase"/>
</dbReference>
<dbReference type="RefSeq" id="WP_165922541.1">
    <property type="nucleotide sequence ID" value="NZ_SMFZ01000002.1"/>
</dbReference>
<dbReference type="Gene3D" id="3.30.465.10">
    <property type="match status" value="1"/>
</dbReference>
<dbReference type="Proteomes" id="UP000295560">
    <property type="component" value="Unassembled WGS sequence"/>
</dbReference>
<dbReference type="AlphaFoldDB" id="A0A4R1HNH4"/>
<evidence type="ECO:0000259" key="7">
    <source>
        <dbReference type="PROSITE" id="PS51387"/>
    </source>
</evidence>
<accession>A0A4R1HNH4</accession>
<dbReference type="Gene3D" id="3.30.43.10">
    <property type="entry name" value="Uridine Diphospho-n-acetylenolpyruvylglucosamine Reductase, domain 2"/>
    <property type="match status" value="1"/>
</dbReference>
<dbReference type="PANTHER" id="PTHR42973">
    <property type="entry name" value="BINDING OXIDOREDUCTASE, PUTATIVE (AFU_ORTHOLOGUE AFUA_1G17690)-RELATED"/>
    <property type="match status" value="1"/>
</dbReference>
<feature type="region of interest" description="Disordered" evidence="6">
    <location>
        <begin position="402"/>
        <end position="422"/>
    </location>
</feature>
<gene>
    <name evidence="8" type="ORF">EV378_5912</name>
</gene>
<keyword evidence="3" id="KW-0285">Flavoprotein</keyword>
<dbReference type="PANTHER" id="PTHR42973:SF39">
    <property type="entry name" value="FAD-BINDING PCMH-TYPE DOMAIN-CONTAINING PROTEIN"/>
    <property type="match status" value="1"/>
</dbReference>
<evidence type="ECO:0000313" key="9">
    <source>
        <dbReference type="Proteomes" id="UP000295560"/>
    </source>
</evidence>
<dbReference type="PROSITE" id="PS51387">
    <property type="entry name" value="FAD_PCMH"/>
    <property type="match status" value="1"/>
</dbReference>
<keyword evidence="9" id="KW-1185">Reference proteome</keyword>
<dbReference type="InterPro" id="IPR012951">
    <property type="entry name" value="BBE"/>
</dbReference>
<evidence type="ECO:0000256" key="6">
    <source>
        <dbReference type="SAM" id="MobiDB-lite"/>
    </source>
</evidence>